<keyword evidence="1" id="KW-0732">Signal</keyword>
<evidence type="ECO:0000313" key="2">
    <source>
        <dbReference type="EMBL" id="MXU91285.1"/>
    </source>
</evidence>
<organism evidence="2">
    <name type="scientific">Ixodes ricinus</name>
    <name type="common">Common tick</name>
    <name type="synonym">Acarus ricinus</name>
    <dbReference type="NCBI Taxonomy" id="34613"/>
    <lineage>
        <taxon>Eukaryota</taxon>
        <taxon>Metazoa</taxon>
        <taxon>Ecdysozoa</taxon>
        <taxon>Arthropoda</taxon>
        <taxon>Chelicerata</taxon>
        <taxon>Arachnida</taxon>
        <taxon>Acari</taxon>
        <taxon>Parasitiformes</taxon>
        <taxon>Ixodida</taxon>
        <taxon>Ixodoidea</taxon>
        <taxon>Ixodidae</taxon>
        <taxon>Ixodinae</taxon>
        <taxon>Ixodes</taxon>
    </lineage>
</organism>
<proteinExistence type="predicted"/>
<name>A0A6B0UNM9_IXORI</name>
<dbReference type="PROSITE" id="PS51257">
    <property type="entry name" value="PROKAR_LIPOPROTEIN"/>
    <property type="match status" value="1"/>
</dbReference>
<dbReference type="AlphaFoldDB" id="A0A6B0UNM9"/>
<accession>A0A6B0UNM9</accession>
<feature type="signal peptide" evidence="1">
    <location>
        <begin position="1"/>
        <end position="23"/>
    </location>
</feature>
<protein>
    <submittedName>
        <fullName evidence="2">Putative secreted protein</fullName>
    </submittedName>
</protein>
<feature type="chain" id="PRO_5025646952" evidence="1">
    <location>
        <begin position="24"/>
        <end position="121"/>
    </location>
</feature>
<evidence type="ECO:0000256" key="1">
    <source>
        <dbReference type="SAM" id="SignalP"/>
    </source>
</evidence>
<reference evidence="2" key="1">
    <citation type="submission" date="2019-12" db="EMBL/GenBank/DDBJ databases">
        <title>An insight into the sialome of adult female Ixodes ricinus ticks feeding for 6 days.</title>
        <authorList>
            <person name="Perner J."/>
            <person name="Ribeiro J.M.C."/>
        </authorList>
    </citation>
    <scope>NUCLEOTIDE SEQUENCE</scope>
    <source>
        <strain evidence="2">Semi-engorged</strain>
        <tissue evidence="2">Salivary glands</tissue>
    </source>
</reference>
<sequence>MARGPLSLSLSLSACTSVCLVSSSNESASNTTLGHFASGELVRNVSMYNYSGWDPLLRVCVFGDRWSRASKVRATGGVRAWPEQWWRLHLIRSFPRRFWCELNVNEKFDYSPRRPKRNHVA</sequence>
<dbReference type="EMBL" id="GIFC01009202">
    <property type="protein sequence ID" value="MXU91285.1"/>
    <property type="molecule type" value="Transcribed_RNA"/>
</dbReference>